<keyword evidence="1" id="KW-0472">Membrane</keyword>
<feature type="transmembrane region" description="Helical" evidence="1">
    <location>
        <begin position="486"/>
        <end position="509"/>
    </location>
</feature>
<keyword evidence="1" id="KW-1133">Transmembrane helix</keyword>
<dbReference type="Proteomes" id="UP000823616">
    <property type="component" value="Unassembled WGS sequence"/>
</dbReference>
<dbReference type="InterPro" id="IPR049712">
    <property type="entry name" value="Poly_export"/>
</dbReference>
<gene>
    <name evidence="3" type="ORF">IAA96_01960</name>
</gene>
<dbReference type="PANTHER" id="PTHR33619:SF3">
    <property type="entry name" value="POLYSACCHARIDE EXPORT PROTEIN GFCE-RELATED"/>
    <property type="match status" value="1"/>
</dbReference>
<dbReference type="InterPro" id="IPR019554">
    <property type="entry name" value="Soluble_ligand-bd"/>
</dbReference>
<organism evidence="3 4">
    <name type="scientific">Candidatus Avitreponema avistercoris</name>
    <dbReference type="NCBI Taxonomy" id="2840705"/>
    <lineage>
        <taxon>Bacteria</taxon>
        <taxon>Pseudomonadati</taxon>
        <taxon>Spirochaetota</taxon>
        <taxon>Spirochaetia</taxon>
        <taxon>Spirochaetales</taxon>
        <taxon>Candidatus Avitreponema</taxon>
    </lineage>
</organism>
<reference evidence="3" key="1">
    <citation type="submission" date="2020-10" db="EMBL/GenBank/DDBJ databases">
        <authorList>
            <person name="Gilroy R."/>
        </authorList>
    </citation>
    <scope>NUCLEOTIDE SEQUENCE</scope>
    <source>
        <strain evidence="3">B3-4054</strain>
    </source>
</reference>
<feature type="domain" description="Soluble ligand binding" evidence="2">
    <location>
        <begin position="226"/>
        <end position="275"/>
    </location>
</feature>
<protein>
    <submittedName>
        <fullName evidence="3">SLBB domain-containing protein</fullName>
    </submittedName>
</protein>
<sequence>MTKHRARFFPAVLFILTAAMGGVFPQSIIESQRNLIRNAASSGSDSAAQSFDAAVPNAQLAMSSAEYPVTAGDVYTLAFAAGTQSVTYAIPVDASYKIRIANLGVLDCAGLTYLELKERIINLVHRNYPMGGAQFILTSPASFLVTITGEVEATVQKRAWALTRLSSLCKPEFTTLSSARNIEVVSEDGSSKVYDLFKAERGGDLSQDPFLRPNDTVTVKRIDRQVTIEGAVERPGVYDLLKGENLKALIEDYSGGLLPTADLSRTELLRVAEAGSPGEKRYLTARDVEADFALLCYDKITIADYEDLKPVFFLEGAIQQTLEDGTTSVNPDASSRISAEFNSGEDYASFLRRNKTWFSPISDLANAYIIREGQRIPINLNALLYDASVYAGVQIEPYDVLIVPFRQYFVSVSGSVRNPGRYPYIPDRTWDYYVGLAGGIIKSQNARESVEITDVNGNALSKTDSVTPETNISVKTNSALYYFNQYAPVLTMVLSVISTSISILAVSGVL</sequence>
<keyword evidence="1" id="KW-0812">Transmembrane</keyword>
<reference evidence="3" key="2">
    <citation type="journal article" date="2021" name="PeerJ">
        <title>Extensive microbial diversity within the chicken gut microbiome revealed by metagenomics and culture.</title>
        <authorList>
            <person name="Gilroy R."/>
            <person name="Ravi A."/>
            <person name="Getino M."/>
            <person name="Pursley I."/>
            <person name="Horton D.L."/>
            <person name="Alikhan N.F."/>
            <person name="Baker D."/>
            <person name="Gharbi K."/>
            <person name="Hall N."/>
            <person name="Watson M."/>
            <person name="Adriaenssens E.M."/>
            <person name="Foster-Nyarko E."/>
            <person name="Jarju S."/>
            <person name="Secka A."/>
            <person name="Antonio M."/>
            <person name="Oren A."/>
            <person name="Chaudhuri R.R."/>
            <person name="La Ragione R."/>
            <person name="Hildebrand F."/>
            <person name="Pallen M.J."/>
        </authorList>
    </citation>
    <scope>NUCLEOTIDE SEQUENCE</scope>
    <source>
        <strain evidence="3">B3-4054</strain>
    </source>
</reference>
<evidence type="ECO:0000259" key="2">
    <source>
        <dbReference type="Pfam" id="PF10531"/>
    </source>
</evidence>
<evidence type="ECO:0000313" key="3">
    <source>
        <dbReference type="EMBL" id="MBO8449852.1"/>
    </source>
</evidence>
<dbReference type="PANTHER" id="PTHR33619">
    <property type="entry name" value="POLYSACCHARIDE EXPORT PROTEIN GFCE-RELATED"/>
    <property type="match status" value="1"/>
</dbReference>
<dbReference type="EMBL" id="JADIMS010000035">
    <property type="protein sequence ID" value="MBO8449852.1"/>
    <property type="molecule type" value="Genomic_DNA"/>
</dbReference>
<comment type="caution">
    <text evidence="3">The sequence shown here is derived from an EMBL/GenBank/DDBJ whole genome shotgun (WGS) entry which is preliminary data.</text>
</comment>
<dbReference type="Gene3D" id="3.10.560.10">
    <property type="entry name" value="Outer membrane lipoprotein wza domain like"/>
    <property type="match status" value="1"/>
</dbReference>
<evidence type="ECO:0000313" key="4">
    <source>
        <dbReference type="Proteomes" id="UP000823616"/>
    </source>
</evidence>
<accession>A0A9D9HH13</accession>
<proteinExistence type="predicted"/>
<dbReference type="AlphaFoldDB" id="A0A9D9HH13"/>
<dbReference type="Pfam" id="PF10531">
    <property type="entry name" value="SLBB"/>
    <property type="match status" value="1"/>
</dbReference>
<evidence type="ECO:0000256" key="1">
    <source>
        <dbReference type="SAM" id="Phobius"/>
    </source>
</evidence>
<name>A0A9D9HH13_9SPIR</name>
<dbReference type="GO" id="GO:0015159">
    <property type="term" value="F:polysaccharide transmembrane transporter activity"/>
    <property type="evidence" value="ECO:0007669"/>
    <property type="project" value="InterPro"/>
</dbReference>